<sequence>MSSIPRVVIVGAGPTGVTAATLLAQYGVQCLVLDRWHEVFPQPRAVHLDDEVYRILGTLGIADAFRRISRPSYGLRLLDRDHRVLAEFSRDGVAPHSGYPRANMFDQPKLEELLRENLLRQSGVTFRGGVEVKEVRAASSGSVEVTFEDLETKSTEVARARFVLGCDGANSTVRTAIGSTMEDLGFEQRWLVVDVETPADLHKWDGVHQVCDARRAATYMRIGATRYRWEFRLVDGETAADYETVDSLFPLLAPWTEDLHSDDLDLVRVGEYTFHAKVADRWRCGNVFLLGDAAHLTPPFIGQGMGAGMRDAANLAWKIHGVLTGALDHSVLESYENERKPHATAIVRLAKLTGTLMTAGGRFGDLLRAICAPRLSLVPGLRARVVSSETSRLHGAPWITAGRRDKLAGRLCPNPVMPDGRRLDEHRARRFALVTPAPLSASDLATLAGRQCLVVDSSTTPDLQSWLISANATAAVVRPDGTVMQSGNNPSMLCAAVAVMVRRGSGLRSASNADLSFSPDD</sequence>
<comment type="caution">
    <text evidence="3">The sequence shown here is derived from an EMBL/GenBank/DDBJ whole genome shotgun (WGS) entry which is preliminary data.</text>
</comment>
<keyword evidence="1" id="KW-0560">Oxidoreductase</keyword>
<dbReference type="Gene3D" id="3.50.50.60">
    <property type="entry name" value="FAD/NAD(P)-binding domain"/>
    <property type="match status" value="1"/>
</dbReference>
<dbReference type="NCBIfam" id="NF004829">
    <property type="entry name" value="PRK06183.1-3"/>
    <property type="match status" value="1"/>
</dbReference>
<gene>
    <name evidence="3" type="ORF">ACFPQB_04025</name>
</gene>
<evidence type="ECO:0000313" key="4">
    <source>
        <dbReference type="Proteomes" id="UP001596072"/>
    </source>
</evidence>
<dbReference type="InterPro" id="IPR050631">
    <property type="entry name" value="PheA/TfdB_FAD_monoxygenase"/>
</dbReference>
<dbReference type="Proteomes" id="UP001596072">
    <property type="component" value="Unassembled WGS sequence"/>
</dbReference>
<dbReference type="PANTHER" id="PTHR43476">
    <property type="entry name" value="3-(3-HYDROXY-PHENYL)PROPIONATE/3-HYDROXYCINNAMIC ACID HYDROXYLASE"/>
    <property type="match status" value="1"/>
</dbReference>
<organism evidence="3 4">
    <name type="scientific">Nocardioides vastitatis</name>
    <dbReference type="NCBI Taxonomy" id="2568655"/>
    <lineage>
        <taxon>Bacteria</taxon>
        <taxon>Bacillati</taxon>
        <taxon>Actinomycetota</taxon>
        <taxon>Actinomycetes</taxon>
        <taxon>Propionibacteriales</taxon>
        <taxon>Nocardioidaceae</taxon>
        <taxon>Nocardioides</taxon>
    </lineage>
</organism>
<dbReference type="Gene3D" id="3.30.70.2450">
    <property type="match status" value="1"/>
</dbReference>
<evidence type="ECO:0000259" key="2">
    <source>
        <dbReference type="Pfam" id="PF01494"/>
    </source>
</evidence>
<dbReference type="SUPFAM" id="SSF51905">
    <property type="entry name" value="FAD/NAD(P)-binding domain"/>
    <property type="match status" value="1"/>
</dbReference>
<evidence type="ECO:0000313" key="3">
    <source>
        <dbReference type="EMBL" id="MFC5728070.1"/>
    </source>
</evidence>
<dbReference type="PRINTS" id="PR00420">
    <property type="entry name" value="RNGMNOXGNASE"/>
</dbReference>
<dbReference type="Gene3D" id="3.40.30.120">
    <property type="match status" value="1"/>
</dbReference>
<accession>A0ABW0ZHV8</accession>
<dbReference type="RefSeq" id="WP_206055991.1">
    <property type="nucleotide sequence ID" value="NZ_JBHSNS010000001.1"/>
</dbReference>
<dbReference type="EMBL" id="JBHSNS010000001">
    <property type="protein sequence ID" value="MFC5728070.1"/>
    <property type="molecule type" value="Genomic_DNA"/>
</dbReference>
<reference evidence="4" key="1">
    <citation type="journal article" date="2019" name="Int. J. Syst. Evol. Microbiol.">
        <title>The Global Catalogue of Microorganisms (GCM) 10K type strain sequencing project: providing services to taxonomists for standard genome sequencing and annotation.</title>
        <authorList>
            <consortium name="The Broad Institute Genomics Platform"/>
            <consortium name="The Broad Institute Genome Sequencing Center for Infectious Disease"/>
            <person name="Wu L."/>
            <person name="Ma J."/>
        </authorList>
    </citation>
    <scope>NUCLEOTIDE SEQUENCE [LARGE SCALE GENOMIC DNA]</scope>
    <source>
        <strain evidence="4">YIM 94188</strain>
    </source>
</reference>
<keyword evidence="4" id="KW-1185">Reference proteome</keyword>
<dbReference type="PANTHER" id="PTHR43476:SF3">
    <property type="entry name" value="FAD-BINDING MONOOXYGENASE"/>
    <property type="match status" value="1"/>
</dbReference>
<dbReference type="InterPro" id="IPR002938">
    <property type="entry name" value="FAD-bd"/>
</dbReference>
<evidence type="ECO:0000256" key="1">
    <source>
        <dbReference type="ARBA" id="ARBA00023002"/>
    </source>
</evidence>
<proteinExistence type="predicted"/>
<dbReference type="InterPro" id="IPR036188">
    <property type="entry name" value="FAD/NAD-bd_sf"/>
</dbReference>
<dbReference type="Pfam" id="PF01494">
    <property type="entry name" value="FAD_binding_3"/>
    <property type="match status" value="1"/>
</dbReference>
<protein>
    <submittedName>
        <fullName evidence="3">Bifunctional 3-(3-hydroxy-phenyl)propionate/3-hydroxycinnamic acid hydroxylase</fullName>
    </submittedName>
</protein>
<feature type="domain" description="FAD-binding" evidence="2">
    <location>
        <begin position="7"/>
        <end position="349"/>
    </location>
</feature>
<name>A0ABW0ZHV8_9ACTN</name>